<dbReference type="Gene3D" id="2.40.160.50">
    <property type="entry name" value="membrane protein fhac: a member of the omp85/tpsb transporter family"/>
    <property type="match status" value="1"/>
</dbReference>
<dbReference type="AlphaFoldDB" id="I0IQ91"/>
<organism evidence="4 5">
    <name type="scientific">Leptospirillum ferrooxidans (strain C2-3)</name>
    <dbReference type="NCBI Taxonomy" id="1162668"/>
    <lineage>
        <taxon>Bacteria</taxon>
        <taxon>Pseudomonadati</taxon>
        <taxon>Nitrospirota</taxon>
        <taxon>Nitrospiria</taxon>
        <taxon>Nitrospirales</taxon>
        <taxon>Nitrospiraceae</taxon>
        <taxon>Leptospirillum</taxon>
    </lineage>
</organism>
<protein>
    <recommendedName>
        <fullName evidence="3">Bacterial surface antigen (D15) domain-containing protein</fullName>
    </recommendedName>
</protein>
<accession>I0IQ91</accession>
<proteinExistence type="predicted"/>
<reference evidence="5" key="2">
    <citation type="submission" date="2012-03" db="EMBL/GenBank/DDBJ databases">
        <title>The complete genome sequence of the pioneer microbe on fresh volcanic deposit, Leptospirillum ferrooxidans strain C2-3.</title>
        <authorList>
            <person name="Fujimura R."/>
            <person name="Sato Y."/>
            <person name="Nishizawa T."/>
            <person name="Nanba K."/>
            <person name="Oshima K."/>
            <person name="Hattori M."/>
            <person name="Kamijo T."/>
            <person name="Ohta H."/>
        </authorList>
    </citation>
    <scope>NUCLEOTIDE SEQUENCE [LARGE SCALE GENOMIC DNA]</scope>
    <source>
        <strain evidence="5">C2-3</strain>
    </source>
</reference>
<dbReference type="PATRIC" id="fig|1162668.3.peg.2095"/>
<reference evidence="4 5" key="1">
    <citation type="journal article" date="2012" name="J. Bacteriol.">
        <title>Complete Genome Sequence of Leptospirillum ferrooxidans Strain C2-3, Isolated from a Fresh Volcanic Ash Deposit on the Island of Miyake, Japan.</title>
        <authorList>
            <person name="Fujimura R."/>
            <person name="Sato Y."/>
            <person name="Nishizawa T."/>
            <person name="Oshima K."/>
            <person name="Kim S.-W."/>
            <person name="Hattori M."/>
            <person name="Kamijo T."/>
            <person name="Ohta H."/>
        </authorList>
    </citation>
    <scope>NUCLEOTIDE SEQUENCE [LARGE SCALE GENOMIC DNA]</scope>
    <source>
        <strain evidence="4 5">C2-3</strain>
    </source>
</reference>
<comment type="subcellular location">
    <subcellularLocation>
        <location evidence="1">Membrane</location>
    </subcellularLocation>
</comment>
<dbReference type="HOGENOM" id="CLU_432638_0_0_0"/>
<sequence>MLSGFGGGLSIRAQKGSVFFFSSIETLQKGISQSLPMAQTIDLPASIEMGRILGFSLGRGVTLPQIVGSPDEKKELFQVTGADVCDMETGSWERAIHSRGCHFVASRVIFDGSDEYLPEFLGDLVQKNGKLFLPNLFRALLSPPKLLALIKLGFSQKVARKSLANLGERVGVLLTEGSEGKNKEAIFRILRLLSLCLFFLISHPNHSYAIPVLPPPSSSGPPGTGPFLAPGNGESFPQLPIGVPSPFSFTSPTQNTVVIPLPAIGVSYNTGVTIGTIVPILSALPSGRITSILAPSITYNPYLGTQVGARYYRYYKGNLKRWHLIGLQSNSIWNFYEFHYRDLSMGDGRYILDIRLKDFKNPAARFYGLGPDSSFGNQTNYTLSEASAHVTIGANLDHQKIRAWFMERLREYGASPGVIPGMPYSGTVFPTVNGISNSPVIISHRANLTYDTRDNHLIPTTGTYARAFAELDQNETAGEVSVFDRFNAEYKTWIPQGDNDQNVLAIRGMVNLMNGPNIPFYAQSMLGGAYTLEGFGTGRFYDLDAAIFNVEERIQAFDMTMLGVTSSWQIAPFLGVGEVFHDQRELTNPSLYAINPGVGFRALVQPNVVGRLDIGYSTQAGPVEFVGIGFPF</sequence>
<gene>
    <name evidence="4" type="ordered locus">LFE_1761</name>
</gene>
<keyword evidence="2" id="KW-0472">Membrane</keyword>
<dbReference type="eggNOG" id="COG4775">
    <property type="taxonomic scope" value="Bacteria"/>
</dbReference>
<evidence type="ECO:0000256" key="1">
    <source>
        <dbReference type="ARBA" id="ARBA00004370"/>
    </source>
</evidence>
<evidence type="ECO:0000313" key="4">
    <source>
        <dbReference type="EMBL" id="BAM07440.1"/>
    </source>
</evidence>
<dbReference type="InterPro" id="IPR000184">
    <property type="entry name" value="Bac_surfAg_D15"/>
</dbReference>
<evidence type="ECO:0000313" key="5">
    <source>
        <dbReference type="Proteomes" id="UP000007382"/>
    </source>
</evidence>
<dbReference type="STRING" id="1162668.LFE_1761"/>
<dbReference type="Proteomes" id="UP000007382">
    <property type="component" value="Chromosome"/>
</dbReference>
<evidence type="ECO:0000259" key="3">
    <source>
        <dbReference type="Pfam" id="PF01103"/>
    </source>
</evidence>
<dbReference type="KEGG" id="lfc:LFE_1761"/>
<dbReference type="Pfam" id="PF01103">
    <property type="entry name" value="Omp85"/>
    <property type="match status" value="1"/>
</dbReference>
<dbReference type="EMBL" id="AP012342">
    <property type="protein sequence ID" value="BAM07440.1"/>
    <property type="molecule type" value="Genomic_DNA"/>
</dbReference>
<dbReference type="GO" id="GO:0019867">
    <property type="term" value="C:outer membrane"/>
    <property type="evidence" value="ECO:0007669"/>
    <property type="project" value="InterPro"/>
</dbReference>
<evidence type="ECO:0000256" key="2">
    <source>
        <dbReference type="ARBA" id="ARBA00023136"/>
    </source>
</evidence>
<keyword evidence="5" id="KW-1185">Reference proteome</keyword>
<feature type="domain" description="Bacterial surface antigen (D15)" evidence="3">
    <location>
        <begin position="373"/>
        <end position="542"/>
    </location>
</feature>
<name>I0IQ91_LEPFC</name>